<keyword evidence="5" id="KW-1052">Target cell membrane</keyword>
<evidence type="ECO:0000256" key="13">
    <source>
        <dbReference type="SAM" id="Phobius"/>
    </source>
</evidence>
<dbReference type="InterPro" id="IPR051165">
    <property type="entry name" value="Multifunctional_ANK_Repeat"/>
</dbReference>
<evidence type="ECO:0000256" key="6">
    <source>
        <dbReference type="ARBA" id="ARBA00022737"/>
    </source>
</evidence>
<dbReference type="InterPro" id="IPR036770">
    <property type="entry name" value="Ankyrin_rpt-contain_sf"/>
</dbReference>
<feature type="region of interest" description="Disordered" evidence="12">
    <location>
        <begin position="1385"/>
        <end position="1436"/>
    </location>
</feature>
<evidence type="ECO:0000256" key="11">
    <source>
        <dbReference type="PROSITE-ProRule" id="PRU00023"/>
    </source>
</evidence>
<dbReference type="RefSeq" id="XP_022242294.1">
    <property type="nucleotide sequence ID" value="XM_022386586.1"/>
</dbReference>
<feature type="repeat" description="ANK" evidence="11">
    <location>
        <begin position="370"/>
        <end position="402"/>
    </location>
</feature>
<keyword evidence="6" id="KW-0677">Repeat</keyword>
<evidence type="ECO:0000313" key="15">
    <source>
        <dbReference type="Proteomes" id="UP000694941"/>
    </source>
</evidence>
<feature type="repeat" description="ANK" evidence="11">
    <location>
        <begin position="535"/>
        <end position="567"/>
    </location>
</feature>
<feature type="repeat" description="ANK" evidence="11">
    <location>
        <begin position="667"/>
        <end position="699"/>
    </location>
</feature>
<evidence type="ECO:0000256" key="9">
    <source>
        <dbReference type="ARBA" id="ARBA00023136"/>
    </source>
</evidence>
<dbReference type="Gene3D" id="1.25.40.20">
    <property type="entry name" value="Ankyrin repeat-containing domain"/>
    <property type="match status" value="3"/>
</dbReference>
<dbReference type="Pfam" id="PF00791">
    <property type="entry name" value="ZU5"/>
    <property type="match status" value="2"/>
</dbReference>
<feature type="repeat" description="ANK" evidence="11">
    <location>
        <begin position="403"/>
        <end position="435"/>
    </location>
</feature>
<evidence type="ECO:0000256" key="5">
    <source>
        <dbReference type="ARBA" id="ARBA00022537"/>
    </source>
</evidence>
<dbReference type="PANTHER" id="PTHR24123">
    <property type="entry name" value="ANKYRIN REPEAT-CONTAINING"/>
    <property type="match status" value="1"/>
</dbReference>
<keyword evidence="7" id="KW-0800">Toxin</keyword>
<feature type="repeat" description="ANK" evidence="11">
    <location>
        <begin position="502"/>
        <end position="534"/>
    </location>
</feature>
<dbReference type="PROSITE" id="PS50297">
    <property type="entry name" value="ANK_REP_REGION"/>
    <property type="match status" value="20"/>
</dbReference>
<feature type="repeat" description="ANK" evidence="11">
    <location>
        <begin position="238"/>
        <end position="270"/>
    </location>
</feature>
<dbReference type="SMART" id="SM00248">
    <property type="entry name" value="ANK"/>
    <property type="match status" value="23"/>
</dbReference>
<feature type="repeat" description="ANK" evidence="11">
    <location>
        <begin position="601"/>
        <end position="633"/>
    </location>
</feature>
<feature type="repeat" description="ANK" evidence="11">
    <location>
        <begin position="44"/>
        <end position="76"/>
    </location>
</feature>
<protein>
    <submittedName>
        <fullName evidence="16">Ankyrin-3-like</fullName>
    </submittedName>
</protein>
<evidence type="ECO:0000256" key="1">
    <source>
        <dbReference type="ARBA" id="ARBA00004175"/>
    </source>
</evidence>
<keyword evidence="13" id="KW-1133">Transmembrane helix</keyword>
<dbReference type="PANTHER" id="PTHR24123:SF141">
    <property type="entry name" value="ANKYRIN 2, ISOFORM U"/>
    <property type="match status" value="1"/>
</dbReference>
<keyword evidence="4" id="KW-0963">Cytoplasm</keyword>
<feature type="transmembrane region" description="Helical" evidence="13">
    <location>
        <begin position="1161"/>
        <end position="1182"/>
    </location>
</feature>
<keyword evidence="8 11" id="KW-0040">ANK repeat</keyword>
<feature type="repeat" description="ANK" evidence="11">
    <location>
        <begin position="271"/>
        <end position="303"/>
    </location>
</feature>
<feature type="repeat" description="ANK" evidence="11">
    <location>
        <begin position="634"/>
        <end position="666"/>
    </location>
</feature>
<organism evidence="15 16">
    <name type="scientific">Limulus polyphemus</name>
    <name type="common">Atlantic horseshoe crab</name>
    <dbReference type="NCBI Taxonomy" id="6850"/>
    <lineage>
        <taxon>Eukaryota</taxon>
        <taxon>Metazoa</taxon>
        <taxon>Ecdysozoa</taxon>
        <taxon>Arthropoda</taxon>
        <taxon>Chelicerata</taxon>
        <taxon>Merostomata</taxon>
        <taxon>Xiphosura</taxon>
        <taxon>Limulidae</taxon>
        <taxon>Limulus</taxon>
    </lineage>
</organism>
<dbReference type="Pfam" id="PF00023">
    <property type="entry name" value="Ank"/>
    <property type="match status" value="2"/>
</dbReference>
<evidence type="ECO:0000256" key="7">
    <source>
        <dbReference type="ARBA" id="ARBA00023028"/>
    </source>
</evidence>
<dbReference type="Pfam" id="PF13637">
    <property type="entry name" value="Ank_4"/>
    <property type="match status" value="1"/>
</dbReference>
<feature type="compositionally biased region" description="Low complexity" evidence="12">
    <location>
        <begin position="1417"/>
        <end position="1430"/>
    </location>
</feature>
<keyword evidence="15" id="KW-1185">Reference proteome</keyword>
<dbReference type="InterPro" id="IPR002110">
    <property type="entry name" value="Ankyrin_rpt"/>
</dbReference>
<evidence type="ECO:0000256" key="12">
    <source>
        <dbReference type="SAM" id="MobiDB-lite"/>
    </source>
</evidence>
<evidence type="ECO:0000313" key="16">
    <source>
        <dbReference type="RefSeq" id="XP_022242294.1"/>
    </source>
</evidence>
<gene>
    <name evidence="16" type="primary">LOC106460829</name>
</gene>
<dbReference type="InterPro" id="IPR000906">
    <property type="entry name" value="ZU5_dom"/>
</dbReference>
<keyword evidence="7" id="KW-0528">Neurotoxin</keyword>
<evidence type="ECO:0000256" key="4">
    <source>
        <dbReference type="ARBA" id="ARBA00022490"/>
    </source>
</evidence>
<dbReference type="SUPFAM" id="SSF48403">
    <property type="entry name" value="Ankyrin repeat"/>
    <property type="match status" value="2"/>
</dbReference>
<dbReference type="PROSITE" id="PS51145">
    <property type="entry name" value="ZU5"/>
    <property type="match status" value="2"/>
</dbReference>
<reference evidence="16" key="1">
    <citation type="submission" date="2025-08" db="UniProtKB">
        <authorList>
            <consortium name="RefSeq"/>
        </authorList>
    </citation>
    <scope>IDENTIFICATION</scope>
    <source>
        <tissue evidence="16">Muscle</tissue>
    </source>
</reference>
<evidence type="ECO:0000256" key="8">
    <source>
        <dbReference type="ARBA" id="ARBA00023043"/>
    </source>
</evidence>
<dbReference type="GeneID" id="106460829"/>
<dbReference type="Pfam" id="PF17809">
    <property type="entry name" value="UPA_2"/>
    <property type="match status" value="1"/>
</dbReference>
<evidence type="ECO:0000259" key="14">
    <source>
        <dbReference type="PROSITE" id="PS51145"/>
    </source>
</evidence>
<feature type="domain" description="ZU5" evidence="14">
    <location>
        <begin position="1048"/>
        <end position="1175"/>
    </location>
</feature>
<accession>A0ABM1SF89</accession>
<feature type="repeat" description="ANK" evidence="11">
    <location>
        <begin position="568"/>
        <end position="600"/>
    </location>
</feature>
<feature type="repeat" description="ANK" evidence="11">
    <location>
        <begin position="469"/>
        <end position="501"/>
    </location>
</feature>
<sequence>MGASNHKFKTDGSASFLRAARTGNIEKLLEYLKGNIDINTSNNNGLNALHLASKEGHETVVAELLKNGADVNAATKKGNTALHIAALAGQEPVVMILLQNGAKVNVQSQNGFTPLYMAAQENHDDILRLLLDNGANQSIATEDGFTPLAVALQQGHNKVVSVLLENETKGKVQLSALHIAAKKDDCRAAALLLQDDDNPDVTSVSGFTPLHITAHYGNENMALILLEKGANVNFHAKHQITPLHVAAKWGKLNMVTLLLDKGAKLEAVTRNGLAPLHMAAQGDHVDCARILLNNKAPVDDVTVDSLTALHVSAHCGHLRVAKLLLDCEADPNARALNGFTPLHIACKKNQLKVVELLLDYGASITVTTESGLTPLHVASLMGYMNIVISLIQSETNPDIQTVRGETPLHLAVRANQTGIVRILLHNGSEANARAKEEQTPLHIAARLQNANVISLLIQHGAEIDATTKEMYTALHIAAKEGQEEVASVLIEHGASLSVATKKGFIPLHLAAKYGNVKVARLLLQKNSPVDAQDNNGLTPLHIAVHYDYVNMALLLLEKGASPHSTAKNGFTPLHVATKKSQMDIATTLLEYGAKVNVESKAGFTPLHLAAQSGHTDMVTLLIEHQADVNAAAKNGLMPLHLCAQEDHVKVATILVRNGADIDPQTKAGYTPLHVASHFGQVHMVQFLLQHSAISNSTTAHGYTPLHQAAQQGHTFIITLLLEYKASPNTVTNLGQTPLSIAQQLGYVSVVEILKSITDVDILPIITMVTEEKYTAVSPEIMQEALMIDSEDEEGEDSVAGDQFMKCIAYDGTKNLNENTHIINVTKDEKLAESMALSQHIEAPVTVEKEHLPPQITIANKKPYVVEKYVPDDVNISETPVYSGKLEWKIFLVSFMVDARGGAMRGCRHSGVRIIIPPQKALMPIRITCRYLEKDNLVHPPPLMEGEALASRILEVGPSGTKFQGPVILEIPHFASLHEKEREITILRSNSGETWKEHVPPPDVNVYDVLNGCIEEDELSALEDLSANRITRIVTTDFPQYFAIITRFRREIHALDSKGGMLTSTVLPQVQAMFPEGALTKTIQVGLQVQPIPLDLVPKMMRYGVVASPIVTIEPRRRKFHKPITLTIPLPQAATNDILDQKNRYPSSLRLLCSITGSTKSFFSLSFGHYLTLVLFILLYNFLHKKYLSARFWLLDYRQSNSASKYASELYREVISVPFMAKVAVFTKQSELQVFCITDDKEENALEIHKHYIQTTECKDVEVLEGKPYYLEFFGNLVPVTNFEEQLCLTFQAFRENKLSFFVRAKDSLQDATGRIVFMREPKSGHEHLSQTPVCDLYITLPDVSKVDVEEVNDILTLKRNCDPQELEWSETDKCELDGDIIQNNSSTSTLTDQGADGTLLDSSDEVDHTDSKEVESRSSSCRESSQTTSTAPPLVGKLQMLENGAEREAGLLQSTCKLQDQE</sequence>
<evidence type="ECO:0000256" key="3">
    <source>
        <dbReference type="ARBA" id="ARBA00022483"/>
    </source>
</evidence>
<dbReference type="PROSITE" id="PS50088">
    <property type="entry name" value="ANK_REPEAT"/>
    <property type="match status" value="20"/>
</dbReference>
<keyword evidence="7" id="KW-0638">Presynaptic neurotoxin</keyword>
<dbReference type="Proteomes" id="UP000694941">
    <property type="component" value="Unplaced"/>
</dbReference>
<keyword evidence="9 13" id="KW-0472">Membrane</keyword>
<dbReference type="Gene3D" id="2.60.220.30">
    <property type="match status" value="2"/>
</dbReference>
<feature type="domain" description="ZU5" evidence="14">
    <location>
        <begin position="890"/>
        <end position="1046"/>
    </location>
</feature>
<evidence type="ECO:0000256" key="10">
    <source>
        <dbReference type="ARBA" id="ARBA00023298"/>
    </source>
</evidence>
<name>A0ABM1SF89_LIMPO</name>
<evidence type="ECO:0000256" key="2">
    <source>
        <dbReference type="ARBA" id="ARBA00004496"/>
    </source>
</evidence>
<feature type="compositionally biased region" description="Basic and acidic residues" evidence="12">
    <location>
        <begin position="1405"/>
        <end position="1416"/>
    </location>
</feature>
<dbReference type="Gene3D" id="2.60.40.2660">
    <property type="match status" value="1"/>
</dbReference>
<keyword evidence="3" id="KW-0268">Exocytosis</keyword>
<feature type="repeat" description="ANK" evidence="11">
    <location>
        <begin position="143"/>
        <end position="166"/>
    </location>
</feature>
<feature type="repeat" description="ANK" evidence="11">
    <location>
        <begin position="77"/>
        <end position="109"/>
    </location>
</feature>
<feature type="repeat" description="ANK" evidence="11">
    <location>
        <begin position="700"/>
        <end position="732"/>
    </location>
</feature>
<keyword evidence="10" id="KW-1053">Target membrane</keyword>
<feature type="repeat" description="ANK" evidence="11">
    <location>
        <begin position="436"/>
        <end position="468"/>
    </location>
</feature>
<dbReference type="SMART" id="SM00218">
    <property type="entry name" value="ZU5"/>
    <property type="match status" value="1"/>
</dbReference>
<dbReference type="Pfam" id="PF13857">
    <property type="entry name" value="Ank_5"/>
    <property type="match status" value="1"/>
</dbReference>
<keyword evidence="13" id="KW-0812">Transmembrane</keyword>
<feature type="repeat" description="ANK" evidence="11">
    <location>
        <begin position="337"/>
        <end position="369"/>
    </location>
</feature>
<feature type="repeat" description="ANK" evidence="11">
    <location>
        <begin position="304"/>
        <end position="336"/>
    </location>
</feature>
<comment type="subcellular location">
    <subcellularLocation>
        <location evidence="2">Cytoplasm</location>
    </subcellularLocation>
    <subcellularLocation>
        <location evidence="1">Target cell membrane</location>
    </subcellularLocation>
</comment>
<dbReference type="InterPro" id="IPR040745">
    <property type="entry name" value="Ankyrin_UPA"/>
</dbReference>
<proteinExistence type="predicted"/>
<dbReference type="Pfam" id="PF12796">
    <property type="entry name" value="Ank_2"/>
    <property type="match status" value="6"/>
</dbReference>
<feature type="repeat" description="ANK" evidence="11">
    <location>
        <begin position="110"/>
        <end position="142"/>
    </location>
</feature>
<feature type="repeat" description="ANK" evidence="11">
    <location>
        <begin position="205"/>
        <end position="237"/>
    </location>
</feature>
<dbReference type="PRINTS" id="PR01415">
    <property type="entry name" value="ANKYRIN"/>
</dbReference>